<dbReference type="AlphaFoldDB" id="A0A4C1VSR2"/>
<accession>A0A4C1VSR2</accession>
<reference evidence="3 4" key="1">
    <citation type="journal article" date="2019" name="Commun. Biol.">
        <title>The bagworm genome reveals a unique fibroin gene that provides high tensile strength.</title>
        <authorList>
            <person name="Kono N."/>
            <person name="Nakamura H."/>
            <person name="Ohtoshi R."/>
            <person name="Tomita M."/>
            <person name="Numata K."/>
            <person name="Arakawa K."/>
        </authorList>
    </citation>
    <scope>NUCLEOTIDE SEQUENCE [LARGE SCALE GENOMIC DNA]</scope>
</reference>
<feature type="region of interest" description="Disordered" evidence="1">
    <location>
        <begin position="209"/>
        <end position="230"/>
    </location>
</feature>
<keyword evidence="2" id="KW-0732">Signal</keyword>
<feature type="chain" id="PRO_5020032295" evidence="2">
    <location>
        <begin position="43"/>
        <end position="343"/>
    </location>
</feature>
<dbReference type="EMBL" id="BGZK01000405">
    <property type="protein sequence ID" value="GBP41721.1"/>
    <property type="molecule type" value="Genomic_DNA"/>
</dbReference>
<evidence type="ECO:0000313" key="4">
    <source>
        <dbReference type="Proteomes" id="UP000299102"/>
    </source>
</evidence>
<dbReference type="OrthoDB" id="6671957at2759"/>
<proteinExistence type="predicted"/>
<name>A0A4C1VSR2_EUMVA</name>
<evidence type="ECO:0000313" key="3">
    <source>
        <dbReference type="EMBL" id="GBP41721.1"/>
    </source>
</evidence>
<feature type="signal peptide" evidence="2">
    <location>
        <begin position="1"/>
        <end position="42"/>
    </location>
</feature>
<protein>
    <submittedName>
        <fullName evidence="3">Uncharacterized protein</fullName>
    </submittedName>
</protein>
<sequence length="343" mass="39790">MKRLCKFQSRRRERATRKMFHIFDLFVLFLVAALSSTTVVQPSPIQGPQYDNIYVRNEDNNKLFKTVVCQEKDGPHCKFLAISDNLNTDNNLPEIDILRDDFIDKEDNYNGEGFRQEQWHNYPRQLDRLQEFPYERHKLRIGIDNTNRDNDSENEYNFIAQDEQNAPNEIFTDTDMDLYSVYGKVMMPIDPFFVLKIKLSSLSQSLADESNTRARADREANPDNGNEGFLENFMNEDTKELSSEMQSVGPTKQDMLSFKGTDMEPYWQEDAKVKRTESVPVKKRLFSLWSRLQSMAPRGHELHHRRHLHAFMQLPAGGTDAGGTLTAEARAVMRPPGSPLRWG</sequence>
<gene>
    <name evidence="3" type="ORF">EVAR_33712_1</name>
</gene>
<feature type="compositionally biased region" description="Basic and acidic residues" evidence="1">
    <location>
        <begin position="210"/>
        <end position="221"/>
    </location>
</feature>
<evidence type="ECO:0000256" key="2">
    <source>
        <dbReference type="SAM" id="SignalP"/>
    </source>
</evidence>
<dbReference type="Proteomes" id="UP000299102">
    <property type="component" value="Unassembled WGS sequence"/>
</dbReference>
<comment type="caution">
    <text evidence="3">The sequence shown here is derived from an EMBL/GenBank/DDBJ whole genome shotgun (WGS) entry which is preliminary data.</text>
</comment>
<keyword evidence="4" id="KW-1185">Reference proteome</keyword>
<organism evidence="3 4">
    <name type="scientific">Eumeta variegata</name>
    <name type="common">Bagworm moth</name>
    <name type="synonym">Eumeta japonica</name>
    <dbReference type="NCBI Taxonomy" id="151549"/>
    <lineage>
        <taxon>Eukaryota</taxon>
        <taxon>Metazoa</taxon>
        <taxon>Ecdysozoa</taxon>
        <taxon>Arthropoda</taxon>
        <taxon>Hexapoda</taxon>
        <taxon>Insecta</taxon>
        <taxon>Pterygota</taxon>
        <taxon>Neoptera</taxon>
        <taxon>Endopterygota</taxon>
        <taxon>Lepidoptera</taxon>
        <taxon>Glossata</taxon>
        <taxon>Ditrysia</taxon>
        <taxon>Tineoidea</taxon>
        <taxon>Psychidae</taxon>
        <taxon>Oiketicinae</taxon>
        <taxon>Eumeta</taxon>
    </lineage>
</organism>
<evidence type="ECO:0000256" key="1">
    <source>
        <dbReference type="SAM" id="MobiDB-lite"/>
    </source>
</evidence>